<reference evidence="2" key="2">
    <citation type="journal article" date="2017" name="Plant Physiol. Biochem.">
        <title>Differential oxidative and antioxidative response of duckweed Lemna minor toward plant growth promoting/inhibiting bacteria.</title>
        <authorList>
            <person name="Ishizawa H."/>
            <person name="Kuroda M."/>
            <person name="Morikawa M."/>
            <person name="Ike M."/>
        </authorList>
    </citation>
    <scope>NUCLEOTIDE SEQUENCE [LARGE SCALE GENOMIC DNA]</scope>
    <source>
        <strain evidence="2">M6</strain>
    </source>
</reference>
<organism evidence="1 2">
    <name type="scientific">Asticcacaulis excentricus</name>
    <dbReference type="NCBI Taxonomy" id="78587"/>
    <lineage>
        <taxon>Bacteria</taxon>
        <taxon>Pseudomonadati</taxon>
        <taxon>Pseudomonadota</taxon>
        <taxon>Alphaproteobacteria</taxon>
        <taxon>Caulobacterales</taxon>
        <taxon>Caulobacteraceae</taxon>
        <taxon>Asticcacaulis</taxon>
    </lineage>
</organism>
<dbReference type="OrthoDB" id="9805728at2"/>
<dbReference type="InterPro" id="IPR050114">
    <property type="entry name" value="UPF0173_UPF0282_UlaG_hydrolase"/>
</dbReference>
<dbReference type="SUPFAM" id="SSF56281">
    <property type="entry name" value="Metallo-hydrolase/oxidoreductase"/>
    <property type="match status" value="1"/>
</dbReference>
<proteinExistence type="predicted"/>
<gene>
    <name evidence="1" type="ORF">EM6_2679</name>
</gene>
<dbReference type="Pfam" id="PF13483">
    <property type="entry name" value="Lactamase_B_3"/>
    <property type="match status" value="1"/>
</dbReference>
<dbReference type="EMBL" id="AP018828">
    <property type="protein sequence ID" value="BBF82058.1"/>
    <property type="molecule type" value="Genomic_DNA"/>
</dbReference>
<accession>A0A3G9GBV3</accession>
<evidence type="ECO:0000313" key="2">
    <source>
        <dbReference type="Proteomes" id="UP000278756"/>
    </source>
</evidence>
<name>A0A3G9GBV3_9CAUL</name>
<evidence type="ECO:0000313" key="1">
    <source>
        <dbReference type="EMBL" id="BBF82058.1"/>
    </source>
</evidence>
<dbReference type="InterPro" id="IPR036866">
    <property type="entry name" value="RibonucZ/Hydroxyglut_hydro"/>
</dbReference>
<dbReference type="Gene3D" id="3.60.15.10">
    <property type="entry name" value="Ribonuclease Z/Hydroxyacylglutathione hydrolase-like"/>
    <property type="match status" value="1"/>
</dbReference>
<protein>
    <submittedName>
        <fullName evidence="1">Rieske (2Fe-2S) domain-containing protein</fullName>
    </submittedName>
</protein>
<reference evidence="2" key="1">
    <citation type="journal article" date="2017" name="Biotechnol. Biofuels">
        <title>Evaluation of environmental bacterial communities as a factor affecting the growth of duckweed Lemna minor.</title>
        <authorList>
            <person name="Ishizawa H."/>
            <person name="Kuroda M."/>
            <person name="Morikawa M."/>
            <person name="Ike M."/>
        </authorList>
    </citation>
    <scope>NUCLEOTIDE SEQUENCE [LARGE SCALE GENOMIC DNA]</scope>
    <source>
        <strain evidence="2">M6</strain>
    </source>
</reference>
<dbReference type="RefSeq" id="WP_126423681.1">
    <property type="nucleotide sequence ID" value="NZ_AP018828.1"/>
</dbReference>
<dbReference type="PANTHER" id="PTHR43546">
    <property type="entry name" value="UPF0173 METAL-DEPENDENT HYDROLASE MJ1163-RELATED"/>
    <property type="match status" value="1"/>
</dbReference>
<dbReference type="PANTHER" id="PTHR43546:SF4">
    <property type="entry name" value="UPF0282 PROTEIN MJ1629"/>
    <property type="match status" value="1"/>
</dbReference>
<dbReference type="AlphaFoldDB" id="A0A3G9GBV3"/>
<dbReference type="Proteomes" id="UP000278756">
    <property type="component" value="Chromosome 2"/>
</dbReference>
<sequence>MKITHLNNSFLMIEAGGTRLLCDPWAGVANEGGWHSFPEYDPDALHAFMRSADAVYISHIHADHFDPALLKASGVLDKPFIIKDFTSKTLKNRLLRLGATRVIELAGLTRFDLGGLSLSIVPQMTSNSGGFEDQIDYDLDTSLIVHGDGLTLFNQVDNPLSLDNYRTVRDYIARTYGALDAACLMTGAASGYPQHFVNIDRPAEQAAVIARSLDKFSAIIDVLQPRLYIPAGGTYVVPGRFAPLNRWVAQPTFPALHQRLSGRAQAFDIEGGRCLDLSDLTLSQPLSPLPRSKAEAVKAHASDPYPHDDFDDSDVDAAALDALFADAYARYSARMAQGGVIIGQTVTFILHERLSVDADGLPSDDIIGRFTLSDHRAEGHVFNIHLDRKLFIKGLSGRSNWNQLLSLALFERTPNLHMPTVDFSLNYLVCGPAPAG</sequence>